<proteinExistence type="predicted"/>
<dbReference type="Gene3D" id="3.40.50.1110">
    <property type="entry name" value="SGNH hydrolase"/>
    <property type="match status" value="1"/>
</dbReference>
<evidence type="ECO:0000313" key="1">
    <source>
        <dbReference type="EMBL" id="MDR7335077.1"/>
    </source>
</evidence>
<comment type="caution">
    <text evidence="1">The sequence shown here is derived from an EMBL/GenBank/DDBJ whole genome shotgun (WGS) entry which is preliminary data.</text>
</comment>
<protein>
    <recommendedName>
        <fullName evidence="3">SGNH hydrolase-type esterase domain-containing protein</fullName>
    </recommendedName>
</protein>
<evidence type="ECO:0000313" key="2">
    <source>
        <dbReference type="Proteomes" id="UP001180825"/>
    </source>
</evidence>
<sequence>MAWLWRTSLGALAVLVLLELVLRLLPVSTATQTGYYLDPAILTYPAGHRFTSSAGWDLQHAQRMQANNAGFLAHRDFTPNPKAVALIGDSHIEAAALDAAQRPDAMLEAALGGARPVYGLGSPGTSLLDYAERARFAAAQWQVQDFVLLIGPGDIRQSLCGSGQIAAPCLDKTTGVARSELQPAPGTLKRILRHSALAQYLFSQLKISLNAAPGALRDLPRQVIPGQLRAEAPLKAASTPGRQADDALEAGSDAVARLFFERIKPHVKGRLLLVLDRPFLPSLGRADFEGDTDRFIAIARAQGAAVLDMAPTYADHARHSPLLLAVSPQDQHHNALGVKLLARAMADALQAPAQASVAQP</sequence>
<name>A0ABU2ACZ7_9BURK</name>
<dbReference type="InterPro" id="IPR036514">
    <property type="entry name" value="SGNH_hydro_sf"/>
</dbReference>
<organism evidence="1 2">
    <name type="scientific">Roseateles asaccharophilus</name>
    <dbReference type="NCBI Taxonomy" id="582607"/>
    <lineage>
        <taxon>Bacteria</taxon>
        <taxon>Pseudomonadati</taxon>
        <taxon>Pseudomonadota</taxon>
        <taxon>Betaproteobacteria</taxon>
        <taxon>Burkholderiales</taxon>
        <taxon>Sphaerotilaceae</taxon>
        <taxon>Roseateles</taxon>
    </lineage>
</organism>
<accession>A0ABU2ACZ7</accession>
<dbReference type="EMBL" id="JAVDXV010000009">
    <property type="protein sequence ID" value="MDR7335077.1"/>
    <property type="molecule type" value="Genomic_DNA"/>
</dbReference>
<keyword evidence="2" id="KW-1185">Reference proteome</keyword>
<gene>
    <name evidence="1" type="ORF">J2X21_004242</name>
</gene>
<reference evidence="1 2" key="1">
    <citation type="submission" date="2023-07" db="EMBL/GenBank/DDBJ databases">
        <title>Sorghum-associated microbial communities from plants grown in Nebraska, USA.</title>
        <authorList>
            <person name="Schachtman D."/>
        </authorList>
    </citation>
    <scope>NUCLEOTIDE SEQUENCE [LARGE SCALE GENOMIC DNA]</scope>
    <source>
        <strain evidence="1 2">BE316</strain>
    </source>
</reference>
<dbReference type="Proteomes" id="UP001180825">
    <property type="component" value="Unassembled WGS sequence"/>
</dbReference>
<dbReference type="SUPFAM" id="SSF52266">
    <property type="entry name" value="SGNH hydrolase"/>
    <property type="match status" value="1"/>
</dbReference>
<dbReference type="RefSeq" id="WP_310331917.1">
    <property type="nucleotide sequence ID" value="NZ_JAVDXV010000009.1"/>
</dbReference>
<evidence type="ECO:0008006" key="3">
    <source>
        <dbReference type="Google" id="ProtNLM"/>
    </source>
</evidence>